<evidence type="ECO:0000256" key="2">
    <source>
        <dbReference type="SAM" id="Phobius"/>
    </source>
</evidence>
<sequence length="486" mass="55687">MLSLFILLTSACDKTIELGERSSYQNVSVKRNETICFTSTQPNTVLLFKHLKHFQIGNFVVGKQPRVLQADRVNYNPSHKPNHKPGKNEHHKKTVGYYFGKSLGNLEITASKDSTLQYLYSAFPNQCQNKVISTLFYDAYTLNEDCSGDGCTSNSACFFHARENSTYAVTVSNGEKSKLIATYSNLTFTGKTSDYVRAPLELLFWVPSKEENVTKVEITVGHINLLANKPHCPGFRVRLTGDEPTLIEVECNKDHNRPEKPDKVPEKPEGGDKPPQPSKPEKPGHDDHHHHHDHDHDHHHHDDHHHDHDHHDHDDHHHGHHGHDKDDTNDGENNAYDDSRPKYNYNNVYKKGVMFPSMLFLLGAFVTVFFLFIILGHAVACLIRRGRARRQNRRTEHPLSDIPPVHRQPELAAPLNHPQTVMVPVHQIQQFPVPIQQMPQQMPQQYVVQQPQYVYYPPPSMQQQQMPQYPPQVATVVYPQVRPNNQ</sequence>
<proteinExistence type="predicted"/>
<feature type="compositionally biased region" description="Basic residues" evidence="1">
    <location>
        <begin position="288"/>
        <end position="303"/>
    </location>
</feature>
<gene>
    <name evidence="3" type="ORF">TRFO_24985</name>
</gene>
<keyword evidence="2" id="KW-0472">Membrane</keyword>
<evidence type="ECO:0000313" key="3">
    <source>
        <dbReference type="EMBL" id="OHT06884.1"/>
    </source>
</evidence>
<organism evidence="3 4">
    <name type="scientific">Tritrichomonas foetus</name>
    <dbReference type="NCBI Taxonomy" id="1144522"/>
    <lineage>
        <taxon>Eukaryota</taxon>
        <taxon>Metamonada</taxon>
        <taxon>Parabasalia</taxon>
        <taxon>Tritrichomonadida</taxon>
        <taxon>Tritrichomonadidae</taxon>
        <taxon>Tritrichomonas</taxon>
    </lineage>
</organism>
<evidence type="ECO:0000256" key="1">
    <source>
        <dbReference type="SAM" id="MobiDB-lite"/>
    </source>
</evidence>
<dbReference type="GeneID" id="94838765"/>
<keyword evidence="4" id="KW-1185">Reference proteome</keyword>
<keyword evidence="2" id="KW-0812">Transmembrane</keyword>
<feature type="region of interest" description="Disordered" evidence="1">
    <location>
        <begin position="249"/>
        <end position="340"/>
    </location>
</feature>
<dbReference type="RefSeq" id="XP_068360020.1">
    <property type="nucleotide sequence ID" value="XM_068504061.1"/>
</dbReference>
<name>A0A1J4KB04_9EUKA</name>
<dbReference type="EMBL" id="MLAK01000712">
    <property type="protein sequence ID" value="OHT06884.1"/>
    <property type="molecule type" value="Genomic_DNA"/>
</dbReference>
<feature type="compositionally biased region" description="Basic and acidic residues" evidence="1">
    <location>
        <begin position="250"/>
        <end position="272"/>
    </location>
</feature>
<evidence type="ECO:0000313" key="4">
    <source>
        <dbReference type="Proteomes" id="UP000179807"/>
    </source>
</evidence>
<protein>
    <submittedName>
        <fullName evidence="3">Uncharacterized protein</fullName>
    </submittedName>
</protein>
<dbReference type="Proteomes" id="UP000179807">
    <property type="component" value="Unassembled WGS sequence"/>
</dbReference>
<keyword evidence="2" id="KW-1133">Transmembrane helix</keyword>
<dbReference type="AlphaFoldDB" id="A0A1J4KB04"/>
<feature type="transmembrane region" description="Helical" evidence="2">
    <location>
        <begin position="358"/>
        <end position="383"/>
    </location>
</feature>
<dbReference type="VEuPathDB" id="TrichDB:TRFO_24985"/>
<feature type="compositionally biased region" description="Basic and acidic residues" evidence="1">
    <location>
        <begin position="304"/>
        <end position="328"/>
    </location>
</feature>
<comment type="caution">
    <text evidence="3">The sequence shown here is derived from an EMBL/GenBank/DDBJ whole genome shotgun (WGS) entry which is preliminary data.</text>
</comment>
<reference evidence="3" key="1">
    <citation type="submission" date="2016-10" db="EMBL/GenBank/DDBJ databases">
        <authorList>
            <person name="Benchimol M."/>
            <person name="Almeida L.G."/>
            <person name="Vasconcelos A.T."/>
            <person name="Perreira-Neves A."/>
            <person name="Rosa I.A."/>
            <person name="Tasca T."/>
            <person name="Bogo M.R."/>
            <person name="de Souza W."/>
        </authorList>
    </citation>
    <scope>NUCLEOTIDE SEQUENCE [LARGE SCALE GENOMIC DNA]</scope>
    <source>
        <strain evidence="3">K</strain>
    </source>
</reference>
<accession>A0A1J4KB04</accession>